<evidence type="ECO:0000256" key="1">
    <source>
        <dbReference type="ARBA" id="ARBA00004496"/>
    </source>
</evidence>
<dbReference type="Proteomes" id="UP000599024">
    <property type="component" value="Unassembled WGS sequence"/>
</dbReference>
<protein>
    <recommendedName>
        <fullName evidence="3">tRNA threonylcarbamoyladenosine biosynthesis protein TsaE</fullName>
    </recommendedName>
    <alternativeName>
        <fullName evidence="10">t(6)A37 threonylcarbamoyladenosine biosynthesis protein TsaE</fullName>
    </alternativeName>
</protein>
<keyword evidence="6" id="KW-0479">Metal-binding</keyword>
<evidence type="ECO:0000256" key="3">
    <source>
        <dbReference type="ARBA" id="ARBA00019010"/>
    </source>
</evidence>
<sequence>MSEEKSRVSEGPELKNPVSIQLSSLAETLRFGRWLGEVARPGDVICLDGDLGAGKTTLTQAIAQGLEVPPDCYVTSPSFSILHEYPGRIPLYHMDFYRLSDGWEVLDLGFDEYFHDEGLCVIEWSLRAQEIIPSSRLHLQMTIESPDSRQYICDPGTSSWAERLASFLG</sequence>
<evidence type="ECO:0000256" key="6">
    <source>
        <dbReference type="ARBA" id="ARBA00022723"/>
    </source>
</evidence>
<dbReference type="PANTHER" id="PTHR33540">
    <property type="entry name" value="TRNA THREONYLCARBAMOYLADENOSINE BIOSYNTHESIS PROTEIN TSAE"/>
    <property type="match status" value="1"/>
</dbReference>
<evidence type="ECO:0000313" key="12">
    <source>
        <dbReference type="Proteomes" id="UP000599024"/>
    </source>
</evidence>
<accession>A0A8J6TC12</accession>
<dbReference type="Pfam" id="PF02367">
    <property type="entry name" value="TsaE"/>
    <property type="match status" value="1"/>
</dbReference>
<dbReference type="NCBIfam" id="TIGR00150">
    <property type="entry name" value="T6A_YjeE"/>
    <property type="match status" value="1"/>
</dbReference>
<evidence type="ECO:0000313" key="11">
    <source>
        <dbReference type="EMBL" id="MBC8208105.1"/>
    </source>
</evidence>
<keyword evidence="4" id="KW-0963">Cytoplasm</keyword>
<keyword evidence="9" id="KW-0460">Magnesium</keyword>
<evidence type="ECO:0000256" key="7">
    <source>
        <dbReference type="ARBA" id="ARBA00022741"/>
    </source>
</evidence>
<proteinExistence type="inferred from homology"/>
<dbReference type="SUPFAM" id="SSF52540">
    <property type="entry name" value="P-loop containing nucleoside triphosphate hydrolases"/>
    <property type="match status" value="1"/>
</dbReference>
<evidence type="ECO:0000256" key="5">
    <source>
        <dbReference type="ARBA" id="ARBA00022694"/>
    </source>
</evidence>
<dbReference type="InterPro" id="IPR027417">
    <property type="entry name" value="P-loop_NTPase"/>
</dbReference>
<comment type="subcellular location">
    <subcellularLocation>
        <location evidence="1">Cytoplasm</location>
    </subcellularLocation>
</comment>
<dbReference type="AlphaFoldDB" id="A0A8J6TC12"/>
<evidence type="ECO:0000256" key="2">
    <source>
        <dbReference type="ARBA" id="ARBA00007599"/>
    </source>
</evidence>
<dbReference type="PANTHER" id="PTHR33540:SF2">
    <property type="entry name" value="TRNA THREONYLCARBAMOYLADENOSINE BIOSYNTHESIS PROTEIN TSAE"/>
    <property type="match status" value="1"/>
</dbReference>
<evidence type="ECO:0000256" key="8">
    <source>
        <dbReference type="ARBA" id="ARBA00022840"/>
    </source>
</evidence>
<dbReference type="GO" id="GO:0005524">
    <property type="term" value="F:ATP binding"/>
    <property type="evidence" value="ECO:0007669"/>
    <property type="project" value="UniProtKB-KW"/>
</dbReference>
<evidence type="ECO:0000256" key="9">
    <source>
        <dbReference type="ARBA" id="ARBA00022842"/>
    </source>
</evidence>
<dbReference type="GO" id="GO:0002949">
    <property type="term" value="P:tRNA threonylcarbamoyladenosine modification"/>
    <property type="evidence" value="ECO:0007669"/>
    <property type="project" value="InterPro"/>
</dbReference>
<dbReference type="InterPro" id="IPR003442">
    <property type="entry name" value="T6A_TsaE"/>
</dbReference>
<dbReference type="GO" id="GO:0005737">
    <property type="term" value="C:cytoplasm"/>
    <property type="evidence" value="ECO:0007669"/>
    <property type="project" value="UniProtKB-SubCell"/>
</dbReference>
<evidence type="ECO:0000256" key="4">
    <source>
        <dbReference type="ARBA" id="ARBA00022490"/>
    </source>
</evidence>
<keyword evidence="5" id="KW-0819">tRNA processing</keyword>
<gene>
    <name evidence="11" type="primary">tsaE</name>
    <name evidence="11" type="ORF">H8E79_02920</name>
</gene>
<evidence type="ECO:0000256" key="10">
    <source>
        <dbReference type="ARBA" id="ARBA00032441"/>
    </source>
</evidence>
<keyword evidence="8" id="KW-0067">ATP-binding</keyword>
<keyword evidence="7" id="KW-0547">Nucleotide-binding</keyword>
<dbReference type="GO" id="GO:0046872">
    <property type="term" value="F:metal ion binding"/>
    <property type="evidence" value="ECO:0007669"/>
    <property type="project" value="UniProtKB-KW"/>
</dbReference>
<dbReference type="EMBL" id="JACNLK010000028">
    <property type="protein sequence ID" value="MBC8208105.1"/>
    <property type="molecule type" value="Genomic_DNA"/>
</dbReference>
<comment type="similarity">
    <text evidence="2">Belongs to the TsaE family.</text>
</comment>
<comment type="caution">
    <text evidence="11">The sequence shown here is derived from an EMBL/GenBank/DDBJ whole genome shotgun (WGS) entry which is preliminary data.</text>
</comment>
<dbReference type="Gene3D" id="3.40.50.300">
    <property type="entry name" value="P-loop containing nucleotide triphosphate hydrolases"/>
    <property type="match status" value="1"/>
</dbReference>
<reference evidence="11 12" key="1">
    <citation type="submission" date="2020-08" db="EMBL/GenBank/DDBJ databases">
        <title>Bridging the membrane lipid divide: bacteria of the FCB group superphylum have the potential to synthesize archaeal ether lipids.</title>
        <authorList>
            <person name="Villanueva L."/>
            <person name="Von Meijenfeldt F.A.B."/>
            <person name="Westbye A.B."/>
            <person name="Yadav S."/>
            <person name="Hopmans E.C."/>
            <person name="Dutilh B.E."/>
            <person name="Sinninghe Damste J.S."/>
        </authorList>
    </citation>
    <scope>NUCLEOTIDE SEQUENCE [LARGE SCALE GENOMIC DNA]</scope>
    <source>
        <strain evidence="11">NIOZ-UU81</strain>
    </source>
</reference>
<name>A0A8J6TC12_9BACT</name>
<organism evidence="11 12">
    <name type="scientific">Candidatus Desulfatifera sulfidica</name>
    <dbReference type="NCBI Taxonomy" id="2841691"/>
    <lineage>
        <taxon>Bacteria</taxon>
        <taxon>Pseudomonadati</taxon>
        <taxon>Thermodesulfobacteriota</taxon>
        <taxon>Desulfobulbia</taxon>
        <taxon>Desulfobulbales</taxon>
        <taxon>Desulfobulbaceae</taxon>
        <taxon>Candidatus Desulfatifera</taxon>
    </lineage>
</organism>